<keyword evidence="10 12" id="KW-0326">Glycosidase</keyword>
<dbReference type="InterPro" id="IPR038518">
    <property type="entry name" value="Glyco_hydro_63N_sf"/>
</dbReference>
<evidence type="ECO:0000256" key="5">
    <source>
        <dbReference type="ARBA" id="ARBA00022824"/>
    </source>
</evidence>
<keyword evidence="4 12" id="KW-0378">Hydrolase</keyword>
<comment type="subcellular location">
    <subcellularLocation>
        <location evidence="1 12">Endoplasmic reticulum membrane</location>
        <topology evidence="1 12">Single-pass type II membrane protein</topology>
    </subcellularLocation>
</comment>
<dbReference type="EMBL" id="JAVRRD010000025">
    <property type="protein sequence ID" value="KAK5047442.1"/>
    <property type="molecule type" value="Genomic_DNA"/>
</dbReference>
<dbReference type="InterPro" id="IPR031335">
    <property type="entry name" value="Glyco_hydro_63_C"/>
</dbReference>
<dbReference type="SUPFAM" id="SSF48208">
    <property type="entry name" value="Six-hairpin glycosidases"/>
    <property type="match status" value="1"/>
</dbReference>
<evidence type="ECO:0000256" key="6">
    <source>
        <dbReference type="ARBA" id="ARBA00022968"/>
    </source>
</evidence>
<keyword evidence="7" id="KW-1133">Transmembrane helix</keyword>
<accession>A0AAV9N0C6</accession>
<dbReference type="InterPro" id="IPR031631">
    <property type="entry name" value="Glyco_hydro_63N"/>
</dbReference>
<reference evidence="17 18" key="1">
    <citation type="submission" date="2023-08" db="EMBL/GenBank/DDBJ databases">
        <title>Black Yeasts Isolated from many extreme environments.</title>
        <authorList>
            <person name="Coleine C."/>
            <person name="Stajich J.E."/>
            <person name="Selbmann L."/>
        </authorList>
    </citation>
    <scope>NUCLEOTIDE SEQUENCE [LARGE SCALE GENOMIC DNA]</scope>
    <source>
        <strain evidence="17 18">CCFEE 5792</strain>
    </source>
</reference>
<evidence type="ECO:0000256" key="3">
    <source>
        <dbReference type="ARBA" id="ARBA00022692"/>
    </source>
</evidence>
<dbReference type="GO" id="GO:0004573">
    <property type="term" value="F:Glc3Man9GlcNAc2 oligosaccharide glucosidase activity"/>
    <property type="evidence" value="ECO:0007669"/>
    <property type="project" value="UniProtKB-UniRule"/>
</dbReference>
<dbReference type="RefSeq" id="XP_064702986.1">
    <property type="nucleotide sequence ID" value="XM_064850099.1"/>
</dbReference>
<keyword evidence="6" id="KW-0735">Signal-anchor</keyword>
<evidence type="ECO:0000259" key="15">
    <source>
        <dbReference type="Pfam" id="PF03200"/>
    </source>
</evidence>
<comment type="caution">
    <text evidence="17">The sequence shown here is derived from an EMBL/GenBank/DDBJ whole genome shotgun (WGS) entry which is preliminary data.</text>
</comment>
<proteinExistence type="inferred from homology"/>
<keyword evidence="3" id="KW-0812">Transmembrane</keyword>
<evidence type="ECO:0000313" key="18">
    <source>
        <dbReference type="Proteomes" id="UP001358417"/>
    </source>
</evidence>
<keyword evidence="8" id="KW-0472">Membrane</keyword>
<dbReference type="GO" id="GO:0009311">
    <property type="term" value="P:oligosaccharide metabolic process"/>
    <property type="evidence" value="ECO:0007669"/>
    <property type="project" value="UniProtKB-UniRule"/>
</dbReference>
<name>A0AAV9N0C6_9EURO</name>
<dbReference type="InterPro" id="IPR008928">
    <property type="entry name" value="6-hairpin_glycosidase_sf"/>
</dbReference>
<dbReference type="GO" id="GO:0005789">
    <property type="term" value="C:endoplasmic reticulum membrane"/>
    <property type="evidence" value="ECO:0007669"/>
    <property type="project" value="UniProtKB-SubCell"/>
</dbReference>
<dbReference type="InterPro" id="IPR004888">
    <property type="entry name" value="Glycoside_hydrolase_63"/>
</dbReference>
<dbReference type="GO" id="GO:0006487">
    <property type="term" value="P:protein N-linked glycosylation"/>
    <property type="evidence" value="ECO:0007669"/>
    <property type="project" value="UniProtKB-UniRule"/>
</dbReference>
<gene>
    <name evidence="17" type="ORF">LTR84_006538</name>
</gene>
<evidence type="ECO:0000256" key="8">
    <source>
        <dbReference type="ARBA" id="ARBA00023136"/>
    </source>
</evidence>
<keyword evidence="5 12" id="KW-0256">Endoplasmic reticulum</keyword>
<dbReference type="AlphaFoldDB" id="A0AAV9N0C6"/>
<dbReference type="PANTHER" id="PTHR10412:SF11">
    <property type="entry name" value="MANNOSYL-OLIGOSACCHARIDE GLUCOSIDASE"/>
    <property type="match status" value="1"/>
</dbReference>
<dbReference type="Pfam" id="PF03200">
    <property type="entry name" value="Glyco_hydro_63"/>
    <property type="match status" value="1"/>
</dbReference>
<comment type="function">
    <text evidence="12">Cleaves the distal alpha 1,2-linked glucose residue from the Glc(3)Man(9)GlcNAc(2) oligosaccharide precursor.</text>
</comment>
<sequence>MWSNVDDPTKLEKSLRYTCDTDQGVTAFGWTHYDSRTGGSQTINDTGNSIDIITDFAKSMDSNSQEWQLKVRGIPRKDAAKDQQTTVIFYLGSENPASKVACKRQHSHRVSHSDISCRGTTPTIGEFTVDIGVSGDRTELSQHLAVTSINVPSKNLWQTKAVFLQQLKARNIADGMLPNRPGEGNLHFVQMIFQGSNEIEVSFSSGHRNETVSPVPFSERVEDIYTDFKRQFALSYLPQRPFEDNHYIQLSQSLLSNLMGGIGFFYGSDRISINSTSDFTDTNDDFWMYASLGESQQMVQERTPRQLITAVPSRPSLPRGFLWDEGFHLELVLEWDMELALSILSSWFDLIDNDGWIAHEQILGPDARSKVPSLYQVQFPQFASPPTLFLVIEKFIEVLQREEISPSVPHRQYFTDYATRKGWLEAIYPKLKKYYDWFRRTQSGNMTHYRHRNRLHEGYRWRGRTTENIQPSGLGDYPRAQPAHL</sequence>
<comment type="similarity">
    <text evidence="2 12">Belongs to the glycosyl hydrolase 63 family.</text>
</comment>
<dbReference type="GeneID" id="89974710"/>
<feature type="domain" description="Glycosyl hydrolase family 63 N-terminal" evidence="16">
    <location>
        <begin position="1"/>
        <end position="169"/>
    </location>
</feature>
<evidence type="ECO:0000256" key="10">
    <source>
        <dbReference type="ARBA" id="ARBA00023295"/>
    </source>
</evidence>
<evidence type="ECO:0000256" key="11">
    <source>
        <dbReference type="ARBA" id="ARBA00038888"/>
    </source>
</evidence>
<evidence type="ECO:0000256" key="4">
    <source>
        <dbReference type="ARBA" id="ARBA00022801"/>
    </source>
</evidence>
<dbReference type="PANTHER" id="PTHR10412">
    <property type="entry name" value="MANNOSYL-OLIGOSACCHARIDE GLUCOSIDASE"/>
    <property type="match status" value="1"/>
</dbReference>
<keyword evidence="9 13" id="KW-0325">Glycoprotein</keyword>
<evidence type="ECO:0000256" key="7">
    <source>
        <dbReference type="ARBA" id="ARBA00022989"/>
    </source>
</evidence>
<comment type="pathway">
    <text evidence="13">Glycan metabolism; N-glycan degradation.</text>
</comment>
<dbReference type="InterPro" id="IPR012341">
    <property type="entry name" value="6hp_glycosidase-like_sf"/>
</dbReference>
<protein>
    <recommendedName>
        <fullName evidence="11 12">Mannosyl-oligosaccharide glucosidase</fullName>
        <ecNumber evidence="11 12">3.2.1.106</ecNumber>
    </recommendedName>
    <alternativeName>
        <fullName evidence="13">Glucosidase I</fullName>
    </alternativeName>
</protein>
<evidence type="ECO:0000256" key="2">
    <source>
        <dbReference type="ARBA" id="ARBA00010833"/>
    </source>
</evidence>
<feature type="domain" description="Glycosyl hydrolase family 63 C-terminal" evidence="15">
    <location>
        <begin position="217"/>
        <end position="483"/>
    </location>
</feature>
<dbReference type="EC" id="3.2.1.106" evidence="11 12"/>
<evidence type="ECO:0000256" key="12">
    <source>
        <dbReference type="RuleBase" id="RU368089"/>
    </source>
</evidence>
<organism evidence="17 18">
    <name type="scientific">Exophiala bonariae</name>
    <dbReference type="NCBI Taxonomy" id="1690606"/>
    <lineage>
        <taxon>Eukaryota</taxon>
        <taxon>Fungi</taxon>
        <taxon>Dikarya</taxon>
        <taxon>Ascomycota</taxon>
        <taxon>Pezizomycotina</taxon>
        <taxon>Eurotiomycetes</taxon>
        <taxon>Chaetothyriomycetidae</taxon>
        <taxon>Chaetothyriales</taxon>
        <taxon>Herpotrichiellaceae</taxon>
        <taxon>Exophiala</taxon>
    </lineage>
</organism>
<evidence type="ECO:0000313" key="17">
    <source>
        <dbReference type="EMBL" id="KAK5047442.1"/>
    </source>
</evidence>
<dbReference type="Proteomes" id="UP001358417">
    <property type="component" value="Unassembled WGS sequence"/>
</dbReference>
<evidence type="ECO:0000256" key="1">
    <source>
        <dbReference type="ARBA" id="ARBA00004648"/>
    </source>
</evidence>
<evidence type="ECO:0000256" key="9">
    <source>
        <dbReference type="ARBA" id="ARBA00023180"/>
    </source>
</evidence>
<feature type="region of interest" description="Disordered" evidence="14">
    <location>
        <begin position="466"/>
        <end position="485"/>
    </location>
</feature>
<evidence type="ECO:0000256" key="13">
    <source>
        <dbReference type="RuleBase" id="RU369107"/>
    </source>
</evidence>
<evidence type="ECO:0000259" key="16">
    <source>
        <dbReference type="Pfam" id="PF16923"/>
    </source>
</evidence>
<dbReference type="Gene3D" id="2.70.98.110">
    <property type="entry name" value="Glycosyl hydrolase family 63, N-terminal domain"/>
    <property type="match status" value="1"/>
</dbReference>
<comment type="catalytic activity">
    <reaction evidence="12">
        <text>N(4)-(alpha-D-Glc-(1-&gt;2)-alpha-D-Glc-(1-&gt;3)-alpha-D-Glc-(1-&gt;3)-alpha-D-Man-(1-&gt;2)-alpha-D-Man-(1-&gt;2)-alpha-D-Man-(1-&gt;3)-[alpha-D-Man-(1-&gt;2)-alpha-D-Man-(1-&gt;3)-[alpha-D-Man-(1-&gt;2)-alpha-D-Man-(1-&gt;6)]-alpha-D-Man-(1-&gt;6)]-beta-D-Man-(1-&gt;4)-beta-D-GlcNAc-(1-&gt;4)-beta-D-GlcNAc)-L-asparaginyl-[protein] + H2O = N(4)-(alpha-D-Glc-(1-&gt;3)-alpha-D-Glc-(1-&gt;3)-alpha-D-Man-(1-&gt;2)-alpha-D-Man-(1-&gt;2)-alpha-D-Man-(1-&gt;3)-[alpha-D-Man-(1-&gt;2)-alpha-D-Man-(1-&gt;3)-[alpha-D-Man-(1-&gt;2)-alpha-D-Man-(1-&gt;6)]-alpha-D-Man-(1-&gt;6)]-beta-D-Man-(1-&gt;4)-beta-D-GlcNAc-(1-&gt;4)-beta-D-GlcNAc)-L-asparaginyl-[protein] + beta-D-glucose</text>
        <dbReference type="Rhea" id="RHEA:55988"/>
        <dbReference type="Rhea" id="RHEA-COMP:12806"/>
        <dbReference type="Rhea" id="RHEA-COMP:14355"/>
        <dbReference type="ChEBI" id="CHEBI:15377"/>
        <dbReference type="ChEBI" id="CHEBI:15903"/>
        <dbReference type="ChEBI" id="CHEBI:59082"/>
        <dbReference type="ChEBI" id="CHEBI:132537"/>
        <dbReference type="EC" id="3.2.1.106"/>
    </reaction>
</comment>
<dbReference type="Gene3D" id="1.50.10.10">
    <property type="match status" value="1"/>
</dbReference>
<dbReference type="Pfam" id="PF16923">
    <property type="entry name" value="Glyco_hydro_63N"/>
    <property type="match status" value="1"/>
</dbReference>
<evidence type="ECO:0000256" key="14">
    <source>
        <dbReference type="SAM" id="MobiDB-lite"/>
    </source>
</evidence>
<keyword evidence="18" id="KW-1185">Reference proteome</keyword>